<dbReference type="PANTHER" id="PTHR21411:SF0">
    <property type="entry name" value="REGULATORY PROTEIN ZESTE"/>
    <property type="match status" value="1"/>
</dbReference>
<evidence type="ECO:0000313" key="8">
    <source>
        <dbReference type="EMBL" id="CAH0562972.1"/>
    </source>
</evidence>
<evidence type="ECO:0000256" key="2">
    <source>
        <dbReference type="ARBA" id="ARBA00016807"/>
    </source>
</evidence>
<dbReference type="InterPro" id="IPR028002">
    <property type="entry name" value="Myb_DNA-bind_5"/>
</dbReference>
<feature type="region of interest" description="Disordered" evidence="6">
    <location>
        <begin position="212"/>
        <end position="258"/>
    </location>
</feature>
<keyword evidence="9" id="KW-1185">Reference proteome</keyword>
<keyword evidence="4" id="KW-0804">Transcription</keyword>
<gene>
    <name evidence="8" type="ORF">MELIAE_LOCUS11979</name>
</gene>
<sequence length="334" mass="37576">MDKQGDGEGPSKKRRVVTFQPAERICLVDLVQKYFQVVECKKTDACSSKAKWQQWNVIAEEFNSKAIYIARETQALKTAWENMKKKAKSIITKENQNRLATGGGPLPVPEKGDAAVEKIITLLRPVVQGLENDLDSDNVYGITSEDIIEETDRVNEMALDKHDSSNVLLVDSVEGNSAVEVELSGDWSYYTTSMLRAPRSNILQSISAPAPLADSQDCNNSTAPQPSGNLTPRHNNAKANRGTRHLGGSSRRRPFLKQPEAERLAQEKLKILACTTEQATEEHNIMIRILLLQEEQEKEKLKHEKLKTFQEQVKLQQEKLKLTLLEQKENEVLS</sequence>
<evidence type="ECO:0000256" key="3">
    <source>
        <dbReference type="ARBA" id="ARBA00023015"/>
    </source>
</evidence>
<evidence type="ECO:0000256" key="4">
    <source>
        <dbReference type="ARBA" id="ARBA00023163"/>
    </source>
</evidence>
<evidence type="ECO:0000313" key="9">
    <source>
        <dbReference type="Proteomes" id="UP001154078"/>
    </source>
</evidence>
<protein>
    <recommendedName>
        <fullName evidence="2">Regulatory protein zeste</fullName>
    </recommendedName>
</protein>
<dbReference type="AlphaFoldDB" id="A0A9P0BGD7"/>
<keyword evidence="3" id="KW-0805">Transcription regulation</keyword>
<reference evidence="8" key="1">
    <citation type="submission" date="2021-12" db="EMBL/GenBank/DDBJ databases">
        <authorList>
            <person name="King R."/>
        </authorList>
    </citation>
    <scope>NUCLEOTIDE SEQUENCE</scope>
</reference>
<accession>A0A9P0BGD7</accession>
<evidence type="ECO:0000256" key="1">
    <source>
        <dbReference type="ARBA" id="ARBA00011764"/>
    </source>
</evidence>
<comment type="subunit">
    <text evidence="1">Self-associates forming complexes of several hundred monomers.</text>
</comment>
<organism evidence="8 9">
    <name type="scientific">Brassicogethes aeneus</name>
    <name type="common">Rape pollen beetle</name>
    <name type="synonym">Meligethes aeneus</name>
    <dbReference type="NCBI Taxonomy" id="1431903"/>
    <lineage>
        <taxon>Eukaryota</taxon>
        <taxon>Metazoa</taxon>
        <taxon>Ecdysozoa</taxon>
        <taxon>Arthropoda</taxon>
        <taxon>Hexapoda</taxon>
        <taxon>Insecta</taxon>
        <taxon>Pterygota</taxon>
        <taxon>Neoptera</taxon>
        <taxon>Endopterygota</taxon>
        <taxon>Coleoptera</taxon>
        <taxon>Polyphaga</taxon>
        <taxon>Cucujiformia</taxon>
        <taxon>Nitidulidae</taxon>
        <taxon>Meligethinae</taxon>
        <taxon>Brassicogethes</taxon>
    </lineage>
</organism>
<evidence type="ECO:0000256" key="6">
    <source>
        <dbReference type="SAM" id="MobiDB-lite"/>
    </source>
</evidence>
<dbReference type="PANTHER" id="PTHR21411">
    <property type="entry name" value="APONTIC"/>
    <property type="match status" value="1"/>
</dbReference>
<dbReference type="Pfam" id="PF13873">
    <property type="entry name" value="Myb_DNA-bind_5"/>
    <property type="match status" value="1"/>
</dbReference>
<dbReference type="EMBL" id="OV121139">
    <property type="protein sequence ID" value="CAH0562972.1"/>
    <property type="molecule type" value="Genomic_DNA"/>
</dbReference>
<feature type="domain" description="Myb/SANT-like DNA-binding" evidence="7">
    <location>
        <begin position="18"/>
        <end position="92"/>
    </location>
</feature>
<comment type="function">
    <text evidence="5">Involved in transvection phenomena (= synapsis-dependent gene expression), where the synaptic pairing of chromosomes carrying genes with which zeste interacts influences the expression of these genes. Zeste binds to DNA and stimulates transcription from a nearby promoter.</text>
</comment>
<dbReference type="Proteomes" id="UP001154078">
    <property type="component" value="Chromosome 8"/>
</dbReference>
<feature type="compositionally biased region" description="Polar residues" evidence="6">
    <location>
        <begin position="216"/>
        <end position="238"/>
    </location>
</feature>
<evidence type="ECO:0000259" key="7">
    <source>
        <dbReference type="Pfam" id="PF13873"/>
    </source>
</evidence>
<dbReference type="OrthoDB" id="6783928at2759"/>
<name>A0A9P0BGD7_BRAAE</name>
<evidence type="ECO:0000256" key="5">
    <source>
        <dbReference type="ARBA" id="ARBA00025466"/>
    </source>
</evidence>
<proteinExistence type="predicted"/>